<feature type="binding site" evidence="11">
    <location>
        <position position="139"/>
    </location>
    <ligand>
        <name>S-adenosyl-L-methionine</name>
        <dbReference type="ChEBI" id="CHEBI:59789"/>
    </ligand>
</feature>
<dbReference type="PANTHER" id="PTHR12753:SF0">
    <property type="entry name" value="ALPHA N-TERMINAL PROTEIN METHYLTRANSFERASE 1"/>
    <property type="match status" value="1"/>
</dbReference>
<protein>
    <recommendedName>
        <fullName evidence="6">Alpha N-terminal protein methyltransferase 1</fullName>
        <ecNumber evidence="5">2.1.1.244</ecNumber>
    </recommendedName>
    <alternativeName>
        <fullName evidence="7">X-Pro-Lys N-terminal protein methyltransferase 1</fullName>
    </alternativeName>
</protein>
<comment type="catalytic activity">
    <reaction evidence="8">
        <text>N-terminal L-seryl-L-prolyl-L-lysyl-[protein] + 3 S-adenosyl-L-methionine = N-terminal N,N,N-trimethyl-L-seryl-L-prolyl-L-lysyl-[protein] + 3 S-adenosyl-L-homocysteine + 3 H(+)</text>
        <dbReference type="Rhea" id="RHEA:54724"/>
        <dbReference type="Rhea" id="RHEA-COMP:13789"/>
        <dbReference type="Rhea" id="RHEA-COMP:13973"/>
        <dbReference type="ChEBI" id="CHEBI:15378"/>
        <dbReference type="ChEBI" id="CHEBI:57856"/>
        <dbReference type="ChEBI" id="CHEBI:59789"/>
        <dbReference type="ChEBI" id="CHEBI:138061"/>
        <dbReference type="ChEBI" id="CHEBI:138317"/>
        <dbReference type="EC" id="2.1.1.244"/>
    </reaction>
</comment>
<dbReference type="SUPFAM" id="SSF53335">
    <property type="entry name" value="S-adenosyl-L-methionine-dependent methyltransferases"/>
    <property type="match status" value="1"/>
</dbReference>
<name>A0A813W5B6_9BILA</name>
<evidence type="ECO:0000313" key="16">
    <source>
        <dbReference type="Proteomes" id="UP000663829"/>
    </source>
</evidence>
<dbReference type="OrthoDB" id="1298661at2759"/>
<comment type="similarity">
    <text evidence="1">Belongs to the methyltransferase superfamily. NTM1 family.</text>
</comment>
<dbReference type="Proteomes" id="UP000677228">
    <property type="component" value="Unassembled WGS sequence"/>
</dbReference>
<keyword evidence="16" id="KW-1185">Reference proteome</keyword>
<proteinExistence type="inferred from homology"/>
<dbReference type="Proteomes" id="UP000681722">
    <property type="component" value="Unassembled WGS sequence"/>
</dbReference>
<dbReference type="Pfam" id="PF05891">
    <property type="entry name" value="Methyltransf_PK"/>
    <property type="match status" value="1"/>
</dbReference>
<evidence type="ECO:0000256" key="2">
    <source>
        <dbReference type="ARBA" id="ARBA00022603"/>
    </source>
</evidence>
<feature type="binding site" evidence="11">
    <location>
        <position position="72"/>
    </location>
    <ligand>
        <name>S-adenosyl-L-methionine</name>
        <dbReference type="ChEBI" id="CHEBI:59789"/>
    </ligand>
</feature>
<dbReference type="EC" id="2.1.1.244" evidence="5"/>
<evidence type="ECO:0000256" key="7">
    <source>
        <dbReference type="ARBA" id="ARBA00043129"/>
    </source>
</evidence>
<dbReference type="CDD" id="cd02440">
    <property type="entry name" value="AdoMet_MTases"/>
    <property type="match status" value="1"/>
</dbReference>
<accession>A0A813W5B6</accession>
<dbReference type="EMBL" id="CAJOBC010000887">
    <property type="protein sequence ID" value="CAF3635967.1"/>
    <property type="molecule type" value="Genomic_DNA"/>
</dbReference>
<comment type="caution">
    <text evidence="13">The sequence shown here is derived from an EMBL/GenBank/DDBJ whole genome shotgun (WGS) entry which is preliminary data.</text>
</comment>
<keyword evidence="4 11" id="KW-0949">S-adenosyl-L-methionine</keyword>
<organism evidence="13 16">
    <name type="scientific">Didymodactylos carnosus</name>
    <dbReference type="NCBI Taxonomy" id="1234261"/>
    <lineage>
        <taxon>Eukaryota</taxon>
        <taxon>Metazoa</taxon>
        <taxon>Spiralia</taxon>
        <taxon>Gnathifera</taxon>
        <taxon>Rotifera</taxon>
        <taxon>Eurotatoria</taxon>
        <taxon>Bdelloidea</taxon>
        <taxon>Philodinida</taxon>
        <taxon>Philodinidae</taxon>
        <taxon>Didymodactylos</taxon>
    </lineage>
</organism>
<evidence type="ECO:0000256" key="9">
    <source>
        <dbReference type="ARBA" id="ARBA00047885"/>
    </source>
</evidence>
<evidence type="ECO:0000256" key="6">
    <source>
        <dbReference type="ARBA" id="ARBA00039449"/>
    </source>
</evidence>
<gene>
    <name evidence="13" type="ORF">GPM918_LOCUS5936</name>
    <name evidence="12" type="ORF">OVA965_LOCUS2487</name>
    <name evidence="15" type="ORF">SRO942_LOCUS5936</name>
    <name evidence="14" type="ORF">TMI583_LOCUS2487</name>
</gene>
<dbReference type="AlphaFoldDB" id="A0A813W5B6"/>
<sequence>MEGELSNVDERVVVTKQYYTSRAPTIDTMLGGYSVVHESDIQESEQLLKTLFRVRKTCQEITHCFHSGVQLGCGIGRVTKHLLVKYFNRIDINDLLPEYIEQTKLNLGEDLVDKVDKTYCCSIADLIVDKSRYDVIWTQWVLGYLDADSAVQLLKRLKLSLKKHGLIILKDNCSDQPEFDPDDQYYVRSPLQFYDVAHRSGLTVVKDQRSRLKQVVRELLPIRIFVLANSR</sequence>
<keyword evidence="3" id="KW-0808">Transferase</keyword>
<dbReference type="InterPro" id="IPR008576">
    <property type="entry name" value="MeTrfase_NTM1"/>
</dbReference>
<evidence type="ECO:0000313" key="13">
    <source>
        <dbReference type="EMBL" id="CAF0848312.1"/>
    </source>
</evidence>
<dbReference type="PANTHER" id="PTHR12753">
    <property type="entry name" value="AD-003 - RELATED"/>
    <property type="match status" value="1"/>
</dbReference>
<comment type="catalytic activity">
    <reaction evidence="10">
        <text>N-terminal L-alanyl-L-prolyl-L-lysyl-[protein] + 3 S-adenosyl-L-methionine = N-terminal N,N,N-trimethyl-L-alanyl-L-prolyl-L-lysyl-[protein] + 3 S-adenosyl-L-homocysteine + 3 H(+)</text>
        <dbReference type="Rhea" id="RHEA:54712"/>
        <dbReference type="Rhea" id="RHEA-COMP:13785"/>
        <dbReference type="Rhea" id="RHEA-COMP:13971"/>
        <dbReference type="ChEBI" id="CHEBI:15378"/>
        <dbReference type="ChEBI" id="CHEBI:57856"/>
        <dbReference type="ChEBI" id="CHEBI:59789"/>
        <dbReference type="ChEBI" id="CHEBI:138057"/>
        <dbReference type="ChEBI" id="CHEBI:138315"/>
        <dbReference type="EC" id="2.1.1.244"/>
    </reaction>
</comment>
<evidence type="ECO:0000313" key="12">
    <source>
        <dbReference type="EMBL" id="CAF0759790.1"/>
    </source>
</evidence>
<dbReference type="EMBL" id="CAJNOK010000534">
    <property type="protein sequence ID" value="CAF0759790.1"/>
    <property type="molecule type" value="Genomic_DNA"/>
</dbReference>
<evidence type="ECO:0000256" key="11">
    <source>
        <dbReference type="PIRSR" id="PIRSR016958-1"/>
    </source>
</evidence>
<feature type="binding site" evidence="11">
    <location>
        <position position="77"/>
    </location>
    <ligand>
        <name>S-adenosyl-L-methionine</name>
        <dbReference type="ChEBI" id="CHEBI:59789"/>
    </ligand>
</feature>
<dbReference type="GO" id="GO:0005737">
    <property type="term" value="C:cytoplasm"/>
    <property type="evidence" value="ECO:0007669"/>
    <property type="project" value="TreeGrafter"/>
</dbReference>
<evidence type="ECO:0000256" key="8">
    <source>
        <dbReference type="ARBA" id="ARBA00047306"/>
    </source>
</evidence>
<evidence type="ECO:0000313" key="14">
    <source>
        <dbReference type="EMBL" id="CAF3539451.1"/>
    </source>
</evidence>
<dbReference type="Gene3D" id="3.40.50.150">
    <property type="entry name" value="Vaccinia Virus protein VP39"/>
    <property type="match status" value="1"/>
</dbReference>
<dbReference type="GO" id="GO:0032259">
    <property type="term" value="P:methylation"/>
    <property type="evidence" value="ECO:0007669"/>
    <property type="project" value="UniProtKB-KW"/>
</dbReference>
<dbReference type="EMBL" id="CAJOBA010000534">
    <property type="protein sequence ID" value="CAF3539451.1"/>
    <property type="molecule type" value="Genomic_DNA"/>
</dbReference>
<reference evidence="13" key="1">
    <citation type="submission" date="2021-02" db="EMBL/GenBank/DDBJ databases">
        <authorList>
            <person name="Nowell W R."/>
        </authorList>
    </citation>
    <scope>NUCLEOTIDE SEQUENCE</scope>
</reference>
<evidence type="ECO:0000256" key="3">
    <source>
        <dbReference type="ARBA" id="ARBA00022679"/>
    </source>
</evidence>
<dbReference type="EMBL" id="CAJNOQ010000887">
    <property type="protein sequence ID" value="CAF0848312.1"/>
    <property type="molecule type" value="Genomic_DNA"/>
</dbReference>
<evidence type="ECO:0000256" key="10">
    <source>
        <dbReference type="ARBA" id="ARBA00048167"/>
    </source>
</evidence>
<comment type="catalytic activity">
    <reaction evidence="9">
        <text>N-terminal L-prolyl-L-prolyl-L-lysyl-[protein] + 2 S-adenosyl-L-methionine = N-terminal N,N-dimethyl-L-prolyl-L-prolyl-L-lysyl-[protein] + 2 S-adenosyl-L-homocysteine + 2 H(+)</text>
        <dbReference type="Rhea" id="RHEA:54736"/>
        <dbReference type="Rhea" id="RHEA-COMP:13787"/>
        <dbReference type="Rhea" id="RHEA-COMP:13974"/>
        <dbReference type="ChEBI" id="CHEBI:15378"/>
        <dbReference type="ChEBI" id="CHEBI:57856"/>
        <dbReference type="ChEBI" id="CHEBI:59789"/>
        <dbReference type="ChEBI" id="CHEBI:138059"/>
        <dbReference type="ChEBI" id="CHEBI:138318"/>
        <dbReference type="EC" id="2.1.1.244"/>
    </reaction>
</comment>
<dbReference type="GO" id="GO:0071885">
    <property type="term" value="F:N-terminal protein N-methyltransferase activity"/>
    <property type="evidence" value="ECO:0007669"/>
    <property type="project" value="UniProtKB-EC"/>
</dbReference>
<dbReference type="Proteomes" id="UP000682733">
    <property type="component" value="Unassembled WGS sequence"/>
</dbReference>
<evidence type="ECO:0000256" key="1">
    <source>
        <dbReference type="ARBA" id="ARBA00009059"/>
    </source>
</evidence>
<evidence type="ECO:0000256" key="4">
    <source>
        <dbReference type="ARBA" id="ARBA00022691"/>
    </source>
</evidence>
<dbReference type="Proteomes" id="UP000663829">
    <property type="component" value="Unassembled WGS sequence"/>
</dbReference>
<dbReference type="PIRSF" id="PIRSF016958">
    <property type="entry name" value="DUF858_MeTrfase_lik"/>
    <property type="match status" value="1"/>
</dbReference>
<dbReference type="InterPro" id="IPR029063">
    <property type="entry name" value="SAM-dependent_MTases_sf"/>
</dbReference>
<keyword evidence="2" id="KW-0489">Methyltransferase</keyword>
<evidence type="ECO:0000313" key="15">
    <source>
        <dbReference type="EMBL" id="CAF3635967.1"/>
    </source>
</evidence>
<evidence type="ECO:0000256" key="5">
    <source>
        <dbReference type="ARBA" id="ARBA00039112"/>
    </source>
</evidence>